<dbReference type="Pfam" id="PF13800">
    <property type="entry name" value="Sigma_reg_N"/>
    <property type="match status" value="1"/>
</dbReference>
<organism evidence="4 5">
    <name type="scientific">Vagococcus allomyrinae</name>
    <dbReference type="NCBI Taxonomy" id="2794353"/>
    <lineage>
        <taxon>Bacteria</taxon>
        <taxon>Bacillati</taxon>
        <taxon>Bacillota</taxon>
        <taxon>Bacilli</taxon>
        <taxon>Lactobacillales</taxon>
        <taxon>Enterococcaceae</taxon>
        <taxon>Vagococcus</taxon>
    </lineage>
</organism>
<evidence type="ECO:0000313" key="5">
    <source>
        <dbReference type="Proteomes" id="UP000674938"/>
    </source>
</evidence>
<evidence type="ECO:0000259" key="3">
    <source>
        <dbReference type="Pfam" id="PF13800"/>
    </source>
</evidence>
<feature type="domain" description="Sigma factor regulator C-terminal" evidence="2">
    <location>
        <begin position="160"/>
        <end position="290"/>
    </location>
</feature>
<name>A0A940PAK2_9ENTE</name>
<keyword evidence="1" id="KW-0472">Membrane</keyword>
<feature type="transmembrane region" description="Helical" evidence="1">
    <location>
        <begin position="20"/>
        <end position="38"/>
    </location>
</feature>
<evidence type="ECO:0000256" key="1">
    <source>
        <dbReference type="SAM" id="Phobius"/>
    </source>
</evidence>
<dbReference type="RefSeq" id="WP_209530011.1">
    <property type="nucleotide sequence ID" value="NZ_JAEEGA010000011.1"/>
</dbReference>
<dbReference type="AlphaFoldDB" id="A0A940PAK2"/>
<gene>
    <name evidence="4" type="ORF">I6N95_16640</name>
</gene>
<keyword evidence="1" id="KW-0812">Transmembrane</keyword>
<dbReference type="Pfam" id="PF13791">
    <property type="entry name" value="Sigma_reg_C"/>
    <property type="match status" value="1"/>
</dbReference>
<keyword evidence="1" id="KW-1133">Transmembrane helix</keyword>
<dbReference type="Proteomes" id="UP000674938">
    <property type="component" value="Unassembled WGS sequence"/>
</dbReference>
<proteinExistence type="predicted"/>
<protein>
    <submittedName>
        <fullName evidence="4">Anti sigma factor C-terminal domain-containing protein</fullName>
    </submittedName>
</protein>
<reference evidence="4" key="1">
    <citation type="submission" date="2020-12" db="EMBL/GenBank/DDBJ databases">
        <title>Vagococcus allomyrinae sp. nov. and Enterococcus lavae sp. nov., isolated from the larvae of Allomyrina dichotoma.</title>
        <authorList>
            <person name="Lee S.D."/>
        </authorList>
    </citation>
    <scope>NUCLEOTIDE SEQUENCE</scope>
    <source>
        <strain evidence="4">BWB3-3</strain>
    </source>
</reference>
<dbReference type="InterPro" id="IPR025672">
    <property type="entry name" value="Sigma_reg_C_dom"/>
</dbReference>
<keyword evidence="5" id="KW-1185">Reference proteome</keyword>
<accession>A0A940PAK2</accession>
<sequence>MEESLSHSFKRAKRKQVAKILFISILTVLVMIPLMIIASDRLAAFHSDRLNEHLFLHNRIAEPNVQIDSQVLRNSTVIGGEVITNRSKEVAGYLIPWSTLTSTYSVIGGSVDYNEMIPGWQYSKVNGYEYDKQTKQKVASFYHPEVKTYYDGVKQELAMIEQLDNQVAEVALSFDQPYTWQEVSKQLPDTISVKWFYLFSEIKEESMGPSGMEKFGFANEGDMDEAYQQFIEDIESYDQNDDSVFKEFLAKEKGKKGDEAKILGVMVTGKTSELAKIKDLPFIRGSSIGVTAEIVPYITPESFDE</sequence>
<evidence type="ECO:0000259" key="2">
    <source>
        <dbReference type="Pfam" id="PF13791"/>
    </source>
</evidence>
<evidence type="ECO:0000313" key="4">
    <source>
        <dbReference type="EMBL" id="MBP1042646.1"/>
    </source>
</evidence>
<feature type="domain" description="Sigma factor regulator N-terminal" evidence="3">
    <location>
        <begin position="9"/>
        <end position="93"/>
    </location>
</feature>
<dbReference type="EMBL" id="JAEEGA010000011">
    <property type="protein sequence ID" value="MBP1042646.1"/>
    <property type="molecule type" value="Genomic_DNA"/>
</dbReference>
<dbReference type="InterPro" id="IPR029101">
    <property type="entry name" value="Sigma_reg_N"/>
</dbReference>
<comment type="caution">
    <text evidence="4">The sequence shown here is derived from an EMBL/GenBank/DDBJ whole genome shotgun (WGS) entry which is preliminary data.</text>
</comment>